<dbReference type="Proteomes" id="UP000003477">
    <property type="component" value="Unassembled WGS sequence"/>
</dbReference>
<dbReference type="PATRIC" id="fig|423471.3.peg.5312"/>
<dbReference type="AlphaFoldDB" id="G5JE45"/>
<proteinExistence type="predicted"/>
<sequence length="94" mass="11202">MFTIYYSKCRGQRTTPNTLKTPQQPRIKQMQESKRLFQLFLETDKWLRETKASMYSRKTVKELRKIAKEKGIQLSYYGQKLRKAELVKALVAIN</sequence>
<accession>G5JE45</accession>
<gene>
    <name evidence="1" type="ORF">CWATWH0003_B032</name>
</gene>
<reference evidence="1 2" key="1">
    <citation type="journal article" date="2011" name="Front. Microbiol.">
        <title>Two Strains of Crocosphaera watsonii with Highly Conserved Genomes are Distinguished by Strain-Specific Features.</title>
        <authorList>
            <person name="Bench S.R."/>
            <person name="Ilikchyan I.N."/>
            <person name="Tripp H.J."/>
            <person name="Zehr J.P."/>
        </authorList>
    </citation>
    <scope>NUCLEOTIDE SEQUENCE [LARGE SCALE GENOMIC DNA]</scope>
    <source>
        <strain evidence="1 2">WH 0003</strain>
    </source>
</reference>
<organism evidence="1 2">
    <name type="scientific">Crocosphaera watsonii WH 0003</name>
    <dbReference type="NCBI Taxonomy" id="423471"/>
    <lineage>
        <taxon>Bacteria</taxon>
        <taxon>Bacillati</taxon>
        <taxon>Cyanobacteriota</taxon>
        <taxon>Cyanophyceae</taxon>
        <taxon>Oscillatoriophycideae</taxon>
        <taxon>Chroococcales</taxon>
        <taxon>Aphanothecaceae</taxon>
        <taxon>Crocosphaera</taxon>
    </lineage>
</organism>
<dbReference type="EMBL" id="AESD01000923">
    <property type="protein sequence ID" value="EHJ09542.1"/>
    <property type="molecule type" value="Genomic_DNA"/>
</dbReference>
<evidence type="ECO:0000313" key="1">
    <source>
        <dbReference type="EMBL" id="EHJ09542.1"/>
    </source>
</evidence>
<evidence type="ECO:0000313" key="2">
    <source>
        <dbReference type="Proteomes" id="UP000003477"/>
    </source>
</evidence>
<name>G5JE45_CROWT</name>
<comment type="caution">
    <text evidence="1">The sequence shown here is derived from an EMBL/GenBank/DDBJ whole genome shotgun (WGS) entry which is preliminary data.</text>
</comment>
<protein>
    <submittedName>
        <fullName evidence="1">Uncharacterized protein</fullName>
    </submittedName>
</protein>